<dbReference type="PROSITE" id="PS00059">
    <property type="entry name" value="ADH_ZINC"/>
    <property type="match status" value="1"/>
</dbReference>
<dbReference type="Gene3D" id="3.90.180.10">
    <property type="entry name" value="Medium-chain alcohol dehydrogenases, catalytic domain"/>
    <property type="match status" value="1"/>
</dbReference>
<dbReference type="GO" id="GO:0000151">
    <property type="term" value="C:ubiquitin ligase complex"/>
    <property type="evidence" value="ECO:0007669"/>
    <property type="project" value="InterPro"/>
</dbReference>
<dbReference type="GO" id="GO:0005634">
    <property type="term" value="C:nucleus"/>
    <property type="evidence" value="ECO:0007669"/>
    <property type="project" value="UniProtKB-SubCell"/>
</dbReference>
<evidence type="ECO:0000256" key="11">
    <source>
        <dbReference type="ARBA" id="ARBA00023242"/>
    </source>
</evidence>
<feature type="compositionally biased region" description="Basic and acidic residues" evidence="13">
    <location>
        <begin position="418"/>
        <end position="429"/>
    </location>
</feature>
<comment type="subcellular location">
    <subcellularLocation>
        <location evidence="3">Cytoplasm</location>
    </subcellularLocation>
    <subcellularLocation>
        <location evidence="2">Nucleus</location>
    </subcellularLocation>
</comment>
<evidence type="ECO:0000256" key="12">
    <source>
        <dbReference type="RuleBase" id="RU361277"/>
    </source>
</evidence>
<evidence type="ECO:0000256" key="7">
    <source>
        <dbReference type="ARBA" id="ARBA00022490"/>
    </source>
</evidence>
<dbReference type="InterPro" id="IPR013154">
    <property type="entry name" value="ADH-like_N"/>
</dbReference>
<comment type="cofactor">
    <cofactor evidence="12">
        <name>Zn(2+)</name>
        <dbReference type="ChEBI" id="CHEBI:29105"/>
    </cofactor>
</comment>
<evidence type="ECO:0000256" key="5">
    <source>
        <dbReference type="ARBA" id="ARBA00007434"/>
    </source>
</evidence>
<dbReference type="UniPathway" id="UPA00143"/>
<gene>
    <name evidence="15" type="ORF">BCR37DRAFT_389123</name>
</gene>
<dbReference type="InterPro" id="IPR003613">
    <property type="entry name" value="Ubox_domain"/>
</dbReference>
<dbReference type="InterPro" id="IPR019474">
    <property type="entry name" value="Ub_conjug_fac_E4_core"/>
</dbReference>
<dbReference type="Pfam" id="PF00107">
    <property type="entry name" value="ADH_zinc_N"/>
    <property type="match status" value="1"/>
</dbReference>
<dbReference type="SMART" id="SM00504">
    <property type="entry name" value="Ubox"/>
    <property type="match status" value="1"/>
</dbReference>
<dbReference type="GO" id="GO:0005737">
    <property type="term" value="C:cytoplasm"/>
    <property type="evidence" value="ECO:0007669"/>
    <property type="project" value="UniProtKB-SubCell"/>
</dbReference>
<dbReference type="GO" id="GO:0000209">
    <property type="term" value="P:protein polyubiquitination"/>
    <property type="evidence" value="ECO:0007669"/>
    <property type="project" value="TreeGrafter"/>
</dbReference>
<name>A0A1Y2F1S3_PROLT</name>
<dbReference type="InterPro" id="IPR013083">
    <property type="entry name" value="Znf_RING/FYVE/PHD"/>
</dbReference>
<accession>A0A1Y2F1S3</accession>
<comment type="pathway">
    <text evidence="4">Protein modification; protein ubiquitination.</text>
</comment>
<comment type="similarity">
    <text evidence="12">Belongs to the zinc-containing alcohol dehydrogenase family.</text>
</comment>
<dbReference type="PANTHER" id="PTHR13931">
    <property type="entry name" value="UBIQUITINATION FACTOR E4"/>
    <property type="match status" value="1"/>
</dbReference>
<dbReference type="GO" id="GO:0036503">
    <property type="term" value="P:ERAD pathway"/>
    <property type="evidence" value="ECO:0007669"/>
    <property type="project" value="InterPro"/>
</dbReference>
<dbReference type="InterPro" id="IPR036291">
    <property type="entry name" value="NAD(P)-bd_dom_sf"/>
</dbReference>
<feature type="compositionally biased region" description="Low complexity" evidence="13">
    <location>
        <begin position="403"/>
        <end position="414"/>
    </location>
</feature>
<comment type="similarity">
    <text evidence="5">Belongs to the ubiquitin conjugation factor E4 family.</text>
</comment>
<dbReference type="CDD" id="cd05285">
    <property type="entry name" value="sorbitol_DH"/>
    <property type="match status" value="1"/>
</dbReference>
<dbReference type="GO" id="GO:0006511">
    <property type="term" value="P:ubiquitin-dependent protein catabolic process"/>
    <property type="evidence" value="ECO:0007669"/>
    <property type="project" value="InterPro"/>
</dbReference>
<evidence type="ECO:0000259" key="14">
    <source>
        <dbReference type="PROSITE" id="PS51698"/>
    </source>
</evidence>
<dbReference type="InterPro" id="IPR045132">
    <property type="entry name" value="UBE4"/>
</dbReference>
<evidence type="ECO:0000256" key="3">
    <source>
        <dbReference type="ARBA" id="ARBA00004496"/>
    </source>
</evidence>
<dbReference type="EC" id="2.3.2.27" evidence="6"/>
<sequence>MSSDNGLAVVLEKKEALVVKANESTYPVLPSRFVKVQVKSTGICGSDVHYLKHGAIGEFVVKSPMILGHESSGSIVEVAEDVKFRRVGQRVAIEPGVPCRNCSYCREGMYNLCKEMRFAATPPIDGTLQKYYLVPEDFVKPVPDNMSFDEAALMEPLSVAVHVVKRLNITFASNMVIFGAGAIGLLCAAVARARGVANILLIDANASRLKFAESYIKGAQTYLPPPMQKDETKMDYSKRNAAKILSEHAWLEQFEGAHCVVEATGAEVCTQTGLLVTRKNGVFLQAGMGQDTAVLPIATICAREITVLGSFRYNEGCYEQAISLVERGLVDVRALITHTFAFEDAAKAFDTTAAAAEGTVKTHCRSRSDWIRLCHNDQLQQATATSCMDPERREKERAKRLARLAAASPSSPSSDQEAIARPEKRHHVETSSPIPTTARAPAQSQPVERSTPVQKTEQLVKQERVKAPVVEQSIEEWISTIISNVLKITLDPTQEAKYYLATLHEELSEEMESSQESPSLNLDTLDRAILCRLADELPTSPFEYLLGAYKQCNEIMRVQRKSMAEQRVAAIDEIKRLCVSYASLSITMPELLGAMHQQADLISLLLREESDSRGMPGDFMADLVKKNAEDDALAEFFEPLFNDLSSSVGRLRLTANFYRHFAVLRMLLQHSQLAQLFVTLPKFFDSGNSPADMEHVSLLGPFFKLSPIDAVVAQTTFANMSGSNPAQLNNAISSLRSTLPVLQAQLFTICNLLVRHSGETRMALLRYFAKAVNLNRKRHAIQVDPTTVSSDGFMVNITAVLNQFAEPFVSDTNKIDRIDVAYLRRDSLIELEDETRLAADRQATTEYYAKREEGESNFISHIFFLNVAYHHYGLGATMATHEKMLQRMRDLEKYHAEMQSQQPFQGPQAMMMVAQFQRIEASLARVREIFYTYETVLCDEASQARSFSFLTLVASWLIRLVDRKGAYPKQLVALPLVDLAEADAYRNLPEYFVEDIAEFFVYVSRFTPKLLASSTNTELVIFSLVFLKSSNFIKNPYLKAKLVEVLYNGSRPLRHGDTQGALGGILHSHEFALQHLFPTLMSFYIEVESTGLSSQFYDKFNIRYHISQIFKTIWDNPAHRKKLEDEFKTNIDLFVRFVALLLNDQTYLLDEALAKLAEIHKLQHELQGADATTPETQEQQTHLSQSERSATSYLQLGTETLSMLNLFTASIPSAFCTAEIVDRLAAMLDYNLDALVGPKCTGLKVQNPEKYHFDPKALLNGIIGIFLNMTGQPIFITAVAKDGRSYKRDNFERARGILSKFALRSSTDLDTLAGFVVQVEACKAELEQNEEDLGEVPDEFLDPLMGEIMVDPVILPASKTVIDRGTIKRHLLNDATDPFNRTPLKLEDVIPADDVRAAIEAFRASKKRG</sequence>
<keyword evidence="16" id="KW-1185">Reference proteome</keyword>
<dbReference type="InterPro" id="IPR002328">
    <property type="entry name" value="ADH_Zn_CS"/>
</dbReference>
<evidence type="ECO:0000256" key="1">
    <source>
        <dbReference type="ARBA" id="ARBA00000900"/>
    </source>
</evidence>
<dbReference type="PROSITE" id="PS51698">
    <property type="entry name" value="U_BOX"/>
    <property type="match status" value="1"/>
</dbReference>
<dbReference type="Pfam" id="PF10408">
    <property type="entry name" value="Ufd2P_core"/>
    <property type="match status" value="1"/>
</dbReference>
<dbReference type="GO" id="GO:0008270">
    <property type="term" value="F:zinc ion binding"/>
    <property type="evidence" value="ECO:0007669"/>
    <property type="project" value="InterPro"/>
</dbReference>
<evidence type="ECO:0000313" key="16">
    <source>
        <dbReference type="Proteomes" id="UP000193685"/>
    </source>
</evidence>
<dbReference type="OrthoDB" id="20295at2759"/>
<dbReference type="GO" id="GO:0016616">
    <property type="term" value="F:oxidoreductase activity, acting on the CH-OH group of donors, NAD or NADP as acceptor"/>
    <property type="evidence" value="ECO:0007669"/>
    <property type="project" value="InterPro"/>
</dbReference>
<feature type="compositionally biased region" description="Basic and acidic residues" evidence="13">
    <location>
        <begin position="389"/>
        <end position="399"/>
    </location>
</feature>
<keyword evidence="9" id="KW-0833">Ubl conjugation pathway</keyword>
<proteinExistence type="inferred from homology"/>
<dbReference type="RefSeq" id="XP_040722917.1">
    <property type="nucleotide sequence ID" value="XM_040870695.1"/>
</dbReference>
<dbReference type="EMBL" id="MCFI01000020">
    <property type="protein sequence ID" value="ORY77296.1"/>
    <property type="molecule type" value="Genomic_DNA"/>
</dbReference>
<evidence type="ECO:0000256" key="9">
    <source>
        <dbReference type="ARBA" id="ARBA00022786"/>
    </source>
</evidence>
<dbReference type="InterPro" id="IPR011032">
    <property type="entry name" value="GroES-like_sf"/>
</dbReference>
<dbReference type="Gene3D" id="3.30.40.10">
    <property type="entry name" value="Zinc/RING finger domain, C3HC4 (zinc finger)"/>
    <property type="match status" value="1"/>
</dbReference>
<comment type="caution">
    <text evidence="15">The sequence shown here is derived from an EMBL/GenBank/DDBJ whole genome shotgun (WGS) entry which is preliminary data.</text>
</comment>
<dbReference type="STRING" id="56484.A0A1Y2F1S3"/>
<evidence type="ECO:0000256" key="13">
    <source>
        <dbReference type="SAM" id="MobiDB-lite"/>
    </source>
</evidence>
<keyword evidence="12" id="KW-0479">Metal-binding</keyword>
<evidence type="ECO:0000256" key="6">
    <source>
        <dbReference type="ARBA" id="ARBA00012483"/>
    </source>
</evidence>
<comment type="catalytic activity">
    <reaction evidence="1">
        <text>S-ubiquitinyl-[E2 ubiquitin-conjugating enzyme]-L-cysteine + [acceptor protein]-L-lysine = [E2 ubiquitin-conjugating enzyme]-L-cysteine + N(6)-ubiquitinyl-[acceptor protein]-L-lysine.</text>
        <dbReference type="EC" id="2.3.2.27"/>
    </reaction>
</comment>
<dbReference type="InterPro" id="IPR013149">
    <property type="entry name" value="ADH-like_C"/>
</dbReference>
<evidence type="ECO:0000256" key="2">
    <source>
        <dbReference type="ARBA" id="ARBA00004123"/>
    </source>
</evidence>
<evidence type="ECO:0000256" key="10">
    <source>
        <dbReference type="ARBA" id="ARBA00023002"/>
    </source>
</evidence>
<dbReference type="Proteomes" id="UP000193685">
    <property type="component" value="Unassembled WGS sequence"/>
</dbReference>
<dbReference type="GeneID" id="63787294"/>
<evidence type="ECO:0000313" key="15">
    <source>
        <dbReference type="EMBL" id="ORY77296.1"/>
    </source>
</evidence>
<keyword evidence="10" id="KW-0560">Oxidoreductase</keyword>
<dbReference type="Gene3D" id="3.40.50.720">
    <property type="entry name" value="NAD(P)-binding Rossmann-like Domain"/>
    <property type="match status" value="1"/>
</dbReference>
<dbReference type="InterPro" id="IPR045306">
    <property type="entry name" value="SDH-like"/>
</dbReference>
<dbReference type="SUPFAM" id="SSF51735">
    <property type="entry name" value="NAD(P)-binding Rossmann-fold domains"/>
    <property type="match status" value="1"/>
</dbReference>
<evidence type="ECO:0000256" key="4">
    <source>
        <dbReference type="ARBA" id="ARBA00004906"/>
    </source>
</evidence>
<protein>
    <recommendedName>
        <fullName evidence="6">RING-type E3 ubiquitin transferase</fullName>
        <ecNumber evidence="6">2.3.2.27</ecNumber>
    </recommendedName>
</protein>
<dbReference type="OMA" id="WLTEIAM"/>
<dbReference type="CDD" id="cd16657">
    <property type="entry name" value="RING-Ubox_UBE4A"/>
    <property type="match status" value="1"/>
</dbReference>
<feature type="compositionally biased region" description="Polar residues" evidence="13">
    <location>
        <begin position="442"/>
        <end position="457"/>
    </location>
</feature>
<dbReference type="PANTHER" id="PTHR13931:SF2">
    <property type="entry name" value="UBIQUITIN CONJUGATION FACTOR E4 B"/>
    <property type="match status" value="1"/>
</dbReference>
<reference evidence="15 16" key="1">
    <citation type="submission" date="2016-07" db="EMBL/GenBank/DDBJ databases">
        <title>Pervasive Adenine N6-methylation of Active Genes in Fungi.</title>
        <authorList>
            <consortium name="DOE Joint Genome Institute"/>
            <person name="Mondo S.J."/>
            <person name="Dannebaum R.O."/>
            <person name="Kuo R.C."/>
            <person name="Labutti K."/>
            <person name="Haridas S."/>
            <person name="Kuo A."/>
            <person name="Salamov A."/>
            <person name="Ahrendt S.R."/>
            <person name="Lipzen A."/>
            <person name="Sullivan W."/>
            <person name="Andreopoulos W.B."/>
            <person name="Clum A."/>
            <person name="Lindquist E."/>
            <person name="Daum C."/>
            <person name="Ramamoorthy G.K."/>
            <person name="Gryganskyi A."/>
            <person name="Culley D."/>
            <person name="Magnuson J.K."/>
            <person name="James T.Y."/>
            <person name="O'Malley M.A."/>
            <person name="Stajich J.E."/>
            <person name="Spatafora J.W."/>
            <person name="Visel A."/>
            <person name="Grigoriev I.V."/>
        </authorList>
    </citation>
    <scope>NUCLEOTIDE SEQUENCE [LARGE SCALE GENOMIC DNA]</scope>
    <source>
        <strain evidence="15 16">12-1054</strain>
    </source>
</reference>
<organism evidence="15 16">
    <name type="scientific">Protomyces lactucae-debilis</name>
    <dbReference type="NCBI Taxonomy" id="2754530"/>
    <lineage>
        <taxon>Eukaryota</taxon>
        <taxon>Fungi</taxon>
        <taxon>Dikarya</taxon>
        <taxon>Ascomycota</taxon>
        <taxon>Taphrinomycotina</taxon>
        <taxon>Taphrinomycetes</taxon>
        <taxon>Taphrinales</taxon>
        <taxon>Protomycetaceae</taxon>
        <taxon>Protomyces</taxon>
    </lineage>
</organism>
<dbReference type="SUPFAM" id="SSF57850">
    <property type="entry name" value="RING/U-box"/>
    <property type="match status" value="1"/>
</dbReference>
<evidence type="ECO:0000256" key="8">
    <source>
        <dbReference type="ARBA" id="ARBA00022679"/>
    </source>
</evidence>
<dbReference type="Pfam" id="PF08240">
    <property type="entry name" value="ADH_N"/>
    <property type="match status" value="1"/>
</dbReference>
<keyword evidence="8" id="KW-0808">Transferase</keyword>
<feature type="domain" description="U-box" evidence="14">
    <location>
        <begin position="1335"/>
        <end position="1409"/>
    </location>
</feature>
<keyword evidence="12" id="KW-0862">Zinc</keyword>
<dbReference type="SUPFAM" id="SSF50129">
    <property type="entry name" value="GroES-like"/>
    <property type="match status" value="1"/>
</dbReference>
<keyword evidence="11" id="KW-0539">Nucleus</keyword>
<dbReference type="FunFam" id="3.30.40.10:FF:000055">
    <property type="entry name" value="Ubiquitin conjugation factor e4 a"/>
    <property type="match status" value="1"/>
</dbReference>
<feature type="region of interest" description="Disordered" evidence="13">
    <location>
        <begin position="383"/>
        <end position="465"/>
    </location>
</feature>
<dbReference type="GO" id="GO:0034450">
    <property type="term" value="F:ubiquitin-ubiquitin ligase activity"/>
    <property type="evidence" value="ECO:0007669"/>
    <property type="project" value="InterPro"/>
</dbReference>
<keyword evidence="7" id="KW-0963">Cytoplasm</keyword>
<dbReference type="Pfam" id="PF04564">
    <property type="entry name" value="U-box"/>
    <property type="match status" value="1"/>
</dbReference>